<proteinExistence type="predicted"/>
<organism evidence="2 3">
    <name type="scientific">Rhodonia placenta</name>
    <dbReference type="NCBI Taxonomy" id="104341"/>
    <lineage>
        <taxon>Eukaryota</taxon>
        <taxon>Fungi</taxon>
        <taxon>Dikarya</taxon>
        <taxon>Basidiomycota</taxon>
        <taxon>Agaricomycotina</taxon>
        <taxon>Agaricomycetes</taxon>
        <taxon>Polyporales</taxon>
        <taxon>Adustoporiaceae</taxon>
        <taxon>Rhodonia</taxon>
    </lineage>
</organism>
<reference evidence="2" key="2">
    <citation type="journal article" name="Front. Microbiol.">
        <title>Degradative Capacity of Two Strains of Rhodonia placenta: From Phenotype to Genotype.</title>
        <authorList>
            <person name="Kolle M."/>
            <person name="Horta M.A.C."/>
            <person name="Nowrousian M."/>
            <person name="Ohm R.A."/>
            <person name="Benz J.P."/>
            <person name="Pilgard A."/>
        </authorList>
    </citation>
    <scope>NUCLEOTIDE SEQUENCE</scope>
    <source>
        <strain evidence="2">FPRL280</strain>
    </source>
</reference>
<reference evidence="2" key="1">
    <citation type="submission" date="2020-11" db="EMBL/GenBank/DDBJ databases">
        <authorList>
            <person name="Koelle M."/>
            <person name="Horta M.A.C."/>
            <person name="Nowrousian M."/>
            <person name="Ohm R.A."/>
            <person name="Benz P."/>
            <person name="Pilgard A."/>
        </authorList>
    </citation>
    <scope>NUCLEOTIDE SEQUENCE</scope>
    <source>
        <strain evidence="2">FPRL280</strain>
    </source>
</reference>
<comment type="caution">
    <text evidence="2">The sequence shown here is derived from an EMBL/GenBank/DDBJ whole genome shotgun (WGS) entry which is preliminary data.</text>
</comment>
<protein>
    <submittedName>
        <fullName evidence="2">Uncharacterized protein</fullName>
    </submittedName>
</protein>
<evidence type="ECO:0000313" key="2">
    <source>
        <dbReference type="EMBL" id="KAF9811754.1"/>
    </source>
</evidence>
<dbReference type="AlphaFoldDB" id="A0A8H7P0G5"/>
<feature type="compositionally biased region" description="Pro residues" evidence="1">
    <location>
        <begin position="87"/>
        <end position="96"/>
    </location>
</feature>
<dbReference type="Proteomes" id="UP000639403">
    <property type="component" value="Unassembled WGS sequence"/>
</dbReference>
<feature type="region of interest" description="Disordered" evidence="1">
    <location>
        <begin position="1"/>
        <end position="111"/>
    </location>
</feature>
<sequence>MAPGDTYVTSRRSARAPRASTGVPVKRPKRPSIGIPAGIYGEDTHGRTVDAKLRPGSPASALRRGGGGRALTPRSRGKGKGRRTAPARPPQPPPSPARALLTQARRAAARDADVRGRRPFIMDVILNARAPVSEYSEDVLMDALERSQAALPRARRHYAFDGVESVDAYWADQAALWRGVAAGQRDGSPLQRYQVSAERSTAGWETDGDEDAASSTSGPSDCGLVHVASLPSSPSYSAGSIDGGWFYSGPTRLLLEQPVEMGDSDA</sequence>
<name>A0A8H7P0G5_9APHY</name>
<feature type="region of interest" description="Disordered" evidence="1">
    <location>
        <begin position="193"/>
        <end position="220"/>
    </location>
</feature>
<feature type="compositionally biased region" description="Basic and acidic residues" evidence="1">
    <location>
        <begin position="42"/>
        <end position="53"/>
    </location>
</feature>
<gene>
    <name evidence="2" type="ORF">IEO21_06444</name>
</gene>
<feature type="compositionally biased region" description="Basic residues" evidence="1">
    <location>
        <begin position="75"/>
        <end position="85"/>
    </location>
</feature>
<feature type="compositionally biased region" description="Low complexity" evidence="1">
    <location>
        <begin position="97"/>
        <end position="106"/>
    </location>
</feature>
<evidence type="ECO:0000256" key="1">
    <source>
        <dbReference type="SAM" id="MobiDB-lite"/>
    </source>
</evidence>
<accession>A0A8H7P0G5</accession>
<evidence type="ECO:0000313" key="3">
    <source>
        <dbReference type="Proteomes" id="UP000639403"/>
    </source>
</evidence>
<dbReference type="EMBL" id="JADOXO010000144">
    <property type="protein sequence ID" value="KAF9811754.1"/>
    <property type="molecule type" value="Genomic_DNA"/>
</dbReference>